<gene>
    <name evidence="1" type="ORF">BAGA_13960</name>
</gene>
<dbReference type="OrthoDB" id="2360753at2"/>
<dbReference type="Pfam" id="PF10850">
    <property type="entry name" value="DUF2653"/>
    <property type="match status" value="1"/>
</dbReference>
<evidence type="ECO:0000313" key="2">
    <source>
        <dbReference type="Proteomes" id="UP000027778"/>
    </source>
</evidence>
<evidence type="ECO:0000313" key="1">
    <source>
        <dbReference type="EMBL" id="KEK23107.1"/>
    </source>
</evidence>
<organism evidence="1 2">
    <name type="scientific">Bacillus gaemokensis</name>
    <dbReference type="NCBI Taxonomy" id="574375"/>
    <lineage>
        <taxon>Bacteria</taxon>
        <taxon>Bacillati</taxon>
        <taxon>Bacillota</taxon>
        <taxon>Bacilli</taxon>
        <taxon>Bacillales</taxon>
        <taxon>Bacillaceae</taxon>
        <taxon>Bacillus</taxon>
        <taxon>Bacillus cereus group</taxon>
    </lineage>
</organism>
<name>A0A073K9H9_9BACI</name>
<sequence length="102" mass="11637">METIKISEQELINALCVYIAEKRQVGPEEVSVELMYDDDYGFSAEVEVNGRGQILIQANLIEALRLWLDREYNVNPFAARLQLELDDEEGIIALVNFNSSDE</sequence>
<dbReference type="EMBL" id="JOTM01000020">
    <property type="protein sequence ID" value="KEK23107.1"/>
    <property type="molecule type" value="Genomic_DNA"/>
</dbReference>
<dbReference type="STRING" id="574375.AZF08_23340"/>
<keyword evidence="2" id="KW-1185">Reference proteome</keyword>
<comment type="caution">
    <text evidence="1">The sequence shown here is derived from an EMBL/GenBank/DDBJ whole genome shotgun (WGS) entry which is preliminary data.</text>
</comment>
<proteinExistence type="predicted"/>
<dbReference type="AlphaFoldDB" id="A0A073K9H9"/>
<evidence type="ECO:0008006" key="3">
    <source>
        <dbReference type="Google" id="ProtNLM"/>
    </source>
</evidence>
<dbReference type="eggNOG" id="ENOG5033MCD">
    <property type="taxonomic scope" value="Bacteria"/>
</dbReference>
<accession>A0A073K9H9</accession>
<protein>
    <recommendedName>
        <fullName evidence="3">DUF2653 domain-containing protein</fullName>
    </recommendedName>
</protein>
<reference evidence="1 2" key="1">
    <citation type="submission" date="2014-06" db="EMBL/GenBank/DDBJ databases">
        <title>Draft genome sequence of Bacillus gaemokensis JCM 15801 (MCCC 1A00707).</title>
        <authorList>
            <person name="Lai Q."/>
            <person name="Liu Y."/>
            <person name="Shao Z."/>
        </authorList>
    </citation>
    <scope>NUCLEOTIDE SEQUENCE [LARGE SCALE GENOMIC DNA]</scope>
    <source>
        <strain evidence="1 2">JCM 15801</strain>
    </source>
</reference>
<dbReference type="Proteomes" id="UP000027778">
    <property type="component" value="Unassembled WGS sequence"/>
</dbReference>
<dbReference type="InterPro" id="IPR020516">
    <property type="entry name" value="Uncharacterised_YxcD"/>
</dbReference>
<dbReference type="RefSeq" id="WP_033676153.1">
    <property type="nucleotide sequence ID" value="NZ_JOTM01000020.1"/>
</dbReference>